<evidence type="ECO:0000256" key="1">
    <source>
        <dbReference type="SAM" id="MobiDB-lite"/>
    </source>
</evidence>
<accession>C3ZKU2</accession>
<proteinExistence type="predicted"/>
<sequence length="215" mass="22980">MFGLIMINAGFLLQFADKLYGYLKTDLNRCENRAHLTSSVEEDVTNDADSVDETPSAKDLDGPTDSAPNIPVGASASEPVPGQPDKTTEKEKGFCGFEPGFLMPKFANTEDASEGSETPSDLAGQDKPVETAEATAGGAASSVVGPVVPLARPARLTRRQLLLAQFQVRPILTLAPVPGTLNMYRIQPVWDGSAEAKSFFRDMLVAHRAVASTRL</sequence>
<feature type="region of interest" description="Disordered" evidence="1">
    <location>
        <begin position="41"/>
        <end position="94"/>
    </location>
</feature>
<reference evidence="2" key="1">
    <citation type="journal article" date="2008" name="Nature">
        <title>The amphioxus genome and the evolution of the chordate karyotype.</title>
        <authorList>
            <consortium name="US DOE Joint Genome Institute (JGI-PGF)"/>
            <person name="Putnam N.H."/>
            <person name="Butts T."/>
            <person name="Ferrier D.E.K."/>
            <person name="Furlong R.F."/>
            <person name="Hellsten U."/>
            <person name="Kawashima T."/>
            <person name="Robinson-Rechavi M."/>
            <person name="Shoguchi E."/>
            <person name="Terry A."/>
            <person name="Yu J.-K."/>
            <person name="Benito-Gutierrez E.L."/>
            <person name="Dubchak I."/>
            <person name="Garcia-Fernandez J."/>
            <person name="Gibson-Brown J.J."/>
            <person name="Grigoriev I.V."/>
            <person name="Horton A.C."/>
            <person name="de Jong P.J."/>
            <person name="Jurka J."/>
            <person name="Kapitonov V.V."/>
            <person name="Kohara Y."/>
            <person name="Kuroki Y."/>
            <person name="Lindquist E."/>
            <person name="Lucas S."/>
            <person name="Osoegawa K."/>
            <person name="Pennacchio L.A."/>
            <person name="Salamov A.A."/>
            <person name="Satou Y."/>
            <person name="Sauka-Spengler T."/>
            <person name="Schmutz J."/>
            <person name="Shin-I T."/>
            <person name="Toyoda A."/>
            <person name="Bronner-Fraser M."/>
            <person name="Fujiyama A."/>
            <person name="Holland L.Z."/>
            <person name="Holland P.W.H."/>
            <person name="Satoh N."/>
            <person name="Rokhsar D.S."/>
        </authorList>
    </citation>
    <scope>NUCLEOTIDE SEQUENCE [LARGE SCALE GENOMIC DNA]</scope>
    <source>
        <strain evidence="2">S238N-H82</strain>
        <tissue evidence="2">Testes</tissue>
    </source>
</reference>
<name>C3ZKU2_BRAFL</name>
<dbReference type="InParanoid" id="C3ZKU2"/>
<feature type="compositionally biased region" description="Acidic residues" evidence="1">
    <location>
        <begin position="41"/>
        <end position="52"/>
    </location>
</feature>
<dbReference type="AlphaFoldDB" id="C3ZKU2"/>
<organism>
    <name type="scientific">Branchiostoma floridae</name>
    <name type="common">Florida lancelet</name>
    <name type="synonym">Amphioxus</name>
    <dbReference type="NCBI Taxonomy" id="7739"/>
    <lineage>
        <taxon>Eukaryota</taxon>
        <taxon>Metazoa</taxon>
        <taxon>Chordata</taxon>
        <taxon>Cephalochordata</taxon>
        <taxon>Leptocardii</taxon>
        <taxon>Amphioxiformes</taxon>
        <taxon>Branchiostomatidae</taxon>
        <taxon>Branchiostoma</taxon>
    </lineage>
</organism>
<protein>
    <submittedName>
        <fullName evidence="2">Uncharacterized protein</fullName>
    </submittedName>
</protein>
<evidence type="ECO:0000313" key="2">
    <source>
        <dbReference type="EMBL" id="EEN46843.1"/>
    </source>
</evidence>
<dbReference type="EMBL" id="GG666639">
    <property type="protein sequence ID" value="EEN46843.1"/>
    <property type="molecule type" value="Genomic_DNA"/>
</dbReference>
<gene>
    <name evidence="2" type="ORF">BRAFLDRAFT_90032</name>
</gene>